<dbReference type="EMBL" id="CP023004">
    <property type="protein sequence ID" value="AWI10015.1"/>
    <property type="molecule type" value="Genomic_DNA"/>
</dbReference>
<reference evidence="1 2" key="1">
    <citation type="journal article" date="2018" name="Syst. Appl. Microbiol.">
        <title>Ereboglobus luteus gen. nov. sp. nov. from cockroach guts, and new insights into the oxygen relationship of the genera Opitutus and Didymococcus (Verrucomicrobia: Opitutaceae).</title>
        <authorList>
            <person name="Tegtmeier D."/>
            <person name="Belitz A."/>
            <person name="Radek R."/>
            <person name="Heimerl T."/>
            <person name="Brune A."/>
        </authorList>
    </citation>
    <scope>NUCLEOTIDE SEQUENCE [LARGE SCALE GENOMIC DNA]</scope>
    <source>
        <strain evidence="1 2">Ho45</strain>
    </source>
</reference>
<dbReference type="RefSeq" id="WP_108825830.1">
    <property type="nucleotide sequence ID" value="NZ_CP023004.1"/>
</dbReference>
<dbReference type="Proteomes" id="UP000244896">
    <property type="component" value="Chromosome"/>
</dbReference>
<protein>
    <submittedName>
        <fullName evidence="1">Uncharacterized protein</fullName>
    </submittedName>
</protein>
<name>A0A2U8E5H5_9BACT</name>
<dbReference type="KEGG" id="elut:CKA38_12815"/>
<dbReference type="AlphaFoldDB" id="A0A2U8E5H5"/>
<proteinExistence type="predicted"/>
<dbReference type="OrthoDB" id="9845456at2"/>
<evidence type="ECO:0000313" key="1">
    <source>
        <dbReference type="EMBL" id="AWI10015.1"/>
    </source>
</evidence>
<accession>A0A2U8E5H5</accession>
<gene>
    <name evidence="1" type="ORF">CKA38_12815</name>
</gene>
<organism evidence="1 2">
    <name type="scientific">Ereboglobus luteus</name>
    <dbReference type="NCBI Taxonomy" id="1796921"/>
    <lineage>
        <taxon>Bacteria</taxon>
        <taxon>Pseudomonadati</taxon>
        <taxon>Verrucomicrobiota</taxon>
        <taxon>Opitutia</taxon>
        <taxon>Opitutales</taxon>
        <taxon>Opitutaceae</taxon>
        <taxon>Ereboglobus</taxon>
    </lineage>
</organism>
<sequence>MATFTAPEIPQILTLKHWQGAKDISSSLKDKSKCEKALAELNKAFNKAGFDALAPFFKQSPAWAQYHYKRWSKTCDDLVREVIVGGVINLREAIGEVRNAAVLAEKSVDKKDPLAPKSAALLRKMAQAADALLKELRPEVIETAIRNKEKTVNNEMYKHAAAPLEDMKKHAAKAKAAGALVARNPAAPIYNKVIGSGAGGLVREMAATLISIAALPSTKGIEYAGAGDAARLAKELMASSPLPAAADKNAVAAALKNFLQTATIAAKLPKLKF</sequence>
<keyword evidence="2" id="KW-1185">Reference proteome</keyword>
<evidence type="ECO:0000313" key="2">
    <source>
        <dbReference type="Proteomes" id="UP000244896"/>
    </source>
</evidence>